<reference evidence="3" key="1">
    <citation type="submission" date="2014-06" db="EMBL/GenBank/DDBJ databases">
        <authorList>
            <person name="Winans N.J."/>
            <person name="Newell P.D."/>
            <person name="Douglas A.E."/>
        </authorList>
    </citation>
    <scope>NUCLEOTIDE SEQUENCE [LARGE SCALE GENOMIC DNA]</scope>
</reference>
<proteinExistence type="predicted"/>
<protein>
    <submittedName>
        <fullName evidence="2">Uncharacterized protein</fullName>
    </submittedName>
</protein>
<dbReference type="RefSeq" id="WP_086639143.1">
    <property type="nucleotide sequence ID" value="NZ_JOPJ01000011.1"/>
</dbReference>
<dbReference type="AlphaFoldDB" id="A0A252BV08"/>
<comment type="caution">
    <text evidence="2">The sequence shown here is derived from an EMBL/GenBank/DDBJ whole genome shotgun (WGS) entry which is preliminary data.</text>
</comment>
<feature type="signal peptide" evidence="1">
    <location>
        <begin position="1"/>
        <end position="25"/>
    </location>
</feature>
<name>A0A252BV08_9PROT</name>
<keyword evidence="1" id="KW-0732">Signal</keyword>
<evidence type="ECO:0000256" key="1">
    <source>
        <dbReference type="SAM" id="SignalP"/>
    </source>
</evidence>
<dbReference type="OrthoDB" id="7280770at2"/>
<keyword evidence="3" id="KW-1185">Reference proteome</keyword>
<gene>
    <name evidence="2" type="ORF">HK26_01230</name>
</gene>
<dbReference type="Proteomes" id="UP000194931">
    <property type="component" value="Unassembled WGS sequence"/>
</dbReference>
<dbReference type="STRING" id="1236501.GCA_000613865_01615"/>
<evidence type="ECO:0000313" key="3">
    <source>
        <dbReference type="Proteomes" id="UP000194931"/>
    </source>
</evidence>
<accession>A0A252BV08</accession>
<dbReference type="EMBL" id="JOPJ01000011">
    <property type="protein sequence ID" value="OUJ12641.1"/>
    <property type="molecule type" value="Genomic_DNA"/>
</dbReference>
<evidence type="ECO:0000313" key="2">
    <source>
        <dbReference type="EMBL" id="OUJ12641.1"/>
    </source>
</evidence>
<organism evidence="2 3">
    <name type="scientific">Acetobacter okinawensis</name>
    <dbReference type="NCBI Taxonomy" id="1076594"/>
    <lineage>
        <taxon>Bacteria</taxon>
        <taxon>Pseudomonadati</taxon>
        <taxon>Pseudomonadota</taxon>
        <taxon>Alphaproteobacteria</taxon>
        <taxon>Acetobacterales</taxon>
        <taxon>Acetobacteraceae</taxon>
        <taxon>Acetobacter</taxon>
    </lineage>
</organism>
<feature type="chain" id="PRO_5012784163" evidence="1">
    <location>
        <begin position="26"/>
        <end position="163"/>
    </location>
</feature>
<sequence>MKRSFALCIVLSGLCLVAMDHSATAQTMLDNSAEKASPFVKATLKALTTRFSGAHPKFRNLAVHTNSDKKQVVCGQVSLSNSKTPANESFLSFGASEDTEQPIVYEARTIPTALDSREANQWINHGADLEELEELGCVPEGSYRQYGDTLNKVLQDSKTNATR</sequence>